<keyword evidence="3" id="KW-1185">Reference proteome</keyword>
<dbReference type="Proteomes" id="UP001458880">
    <property type="component" value="Unassembled WGS sequence"/>
</dbReference>
<feature type="compositionally biased region" description="Polar residues" evidence="1">
    <location>
        <begin position="8"/>
        <end position="17"/>
    </location>
</feature>
<dbReference type="EMBL" id="JASPKY010000103">
    <property type="protein sequence ID" value="KAK9737231.1"/>
    <property type="molecule type" value="Genomic_DNA"/>
</dbReference>
<comment type="caution">
    <text evidence="2">The sequence shown here is derived from an EMBL/GenBank/DDBJ whole genome shotgun (WGS) entry which is preliminary data.</text>
</comment>
<evidence type="ECO:0000313" key="2">
    <source>
        <dbReference type="EMBL" id="KAK9737231.1"/>
    </source>
</evidence>
<feature type="region of interest" description="Disordered" evidence="1">
    <location>
        <begin position="1"/>
        <end position="29"/>
    </location>
</feature>
<gene>
    <name evidence="2" type="ORF">QE152_g10899</name>
</gene>
<proteinExistence type="predicted"/>
<sequence length="100" mass="11102">MPIRTDRSSTTINSRASTGEEEGEEEGDNLKILQLKDKIRGSTLTSSLNGNPRLPNVNSLSGLRKRKLRATRALVRKKTQKYQLNQIGAAQAEHIIRDCG</sequence>
<accession>A0AAW1LTA8</accession>
<evidence type="ECO:0000256" key="1">
    <source>
        <dbReference type="SAM" id="MobiDB-lite"/>
    </source>
</evidence>
<organism evidence="2 3">
    <name type="scientific">Popillia japonica</name>
    <name type="common">Japanese beetle</name>
    <dbReference type="NCBI Taxonomy" id="7064"/>
    <lineage>
        <taxon>Eukaryota</taxon>
        <taxon>Metazoa</taxon>
        <taxon>Ecdysozoa</taxon>
        <taxon>Arthropoda</taxon>
        <taxon>Hexapoda</taxon>
        <taxon>Insecta</taxon>
        <taxon>Pterygota</taxon>
        <taxon>Neoptera</taxon>
        <taxon>Endopterygota</taxon>
        <taxon>Coleoptera</taxon>
        <taxon>Polyphaga</taxon>
        <taxon>Scarabaeiformia</taxon>
        <taxon>Scarabaeidae</taxon>
        <taxon>Rutelinae</taxon>
        <taxon>Popillia</taxon>
    </lineage>
</organism>
<evidence type="ECO:0000313" key="3">
    <source>
        <dbReference type="Proteomes" id="UP001458880"/>
    </source>
</evidence>
<name>A0AAW1LTA8_POPJA</name>
<reference evidence="2 3" key="1">
    <citation type="journal article" date="2024" name="BMC Genomics">
        <title>De novo assembly and annotation of Popillia japonica's genome with initial clues to its potential as an invasive pest.</title>
        <authorList>
            <person name="Cucini C."/>
            <person name="Boschi S."/>
            <person name="Funari R."/>
            <person name="Cardaioli E."/>
            <person name="Iannotti N."/>
            <person name="Marturano G."/>
            <person name="Paoli F."/>
            <person name="Bruttini M."/>
            <person name="Carapelli A."/>
            <person name="Frati F."/>
            <person name="Nardi F."/>
        </authorList>
    </citation>
    <scope>NUCLEOTIDE SEQUENCE [LARGE SCALE GENOMIC DNA]</scope>
    <source>
        <strain evidence="2">DMR45628</strain>
    </source>
</reference>
<dbReference type="AlphaFoldDB" id="A0AAW1LTA8"/>
<protein>
    <submittedName>
        <fullName evidence="2">Uncharacterized protein</fullName>
    </submittedName>
</protein>